<accession>A0A0F9IYX9</accession>
<proteinExistence type="predicted"/>
<feature type="non-terminal residue" evidence="1">
    <location>
        <position position="1"/>
    </location>
</feature>
<comment type="caution">
    <text evidence="1">The sequence shown here is derived from an EMBL/GenBank/DDBJ whole genome shotgun (WGS) entry which is preliminary data.</text>
</comment>
<name>A0A0F9IYX9_9ZZZZ</name>
<dbReference type="AlphaFoldDB" id="A0A0F9IYX9"/>
<evidence type="ECO:0000313" key="1">
    <source>
        <dbReference type="EMBL" id="KKM62538.1"/>
    </source>
</evidence>
<protein>
    <submittedName>
        <fullName evidence="1">Uncharacterized protein</fullName>
    </submittedName>
</protein>
<sequence>NSVGAFGAYLHDVLSKDTVAN</sequence>
<reference evidence="1" key="1">
    <citation type="journal article" date="2015" name="Nature">
        <title>Complex archaea that bridge the gap between prokaryotes and eukaryotes.</title>
        <authorList>
            <person name="Spang A."/>
            <person name="Saw J.H."/>
            <person name="Jorgensen S.L."/>
            <person name="Zaremba-Niedzwiedzka K."/>
            <person name="Martijn J."/>
            <person name="Lind A.E."/>
            <person name="van Eijk R."/>
            <person name="Schleper C."/>
            <person name="Guy L."/>
            <person name="Ettema T.J."/>
        </authorList>
    </citation>
    <scope>NUCLEOTIDE SEQUENCE</scope>
</reference>
<gene>
    <name evidence="1" type="ORF">LCGC14_1520730</name>
</gene>
<organism evidence="1">
    <name type="scientific">marine sediment metagenome</name>
    <dbReference type="NCBI Taxonomy" id="412755"/>
    <lineage>
        <taxon>unclassified sequences</taxon>
        <taxon>metagenomes</taxon>
        <taxon>ecological metagenomes</taxon>
    </lineage>
</organism>
<dbReference type="EMBL" id="LAZR01011274">
    <property type="protein sequence ID" value="KKM62538.1"/>
    <property type="molecule type" value="Genomic_DNA"/>
</dbReference>